<keyword evidence="3" id="KW-1185">Reference proteome</keyword>
<evidence type="ECO:0000313" key="3">
    <source>
        <dbReference type="Proteomes" id="UP000316304"/>
    </source>
</evidence>
<organism evidence="2 3">
    <name type="scientific">Novipirellula galeiformis</name>
    <dbReference type="NCBI Taxonomy" id="2528004"/>
    <lineage>
        <taxon>Bacteria</taxon>
        <taxon>Pseudomonadati</taxon>
        <taxon>Planctomycetota</taxon>
        <taxon>Planctomycetia</taxon>
        <taxon>Pirellulales</taxon>
        <taxon>Pirellulaceae</taxon>
        <taxon>Novipirellula</taxon>
    </lineage>
</organism>
<dbReference type="PANTHER" id="PTHR43242">
    <property type="entry name" value="NAD(P)-BINDING ROSSMANN-FOLD SUPERFAMILY PROTEIN"/>
    <property type="match status" value="1"/>
</dbReference>
<gene>
    <name evidence="2" type="primary">rmlD</name>
    <name evidence="2" type="ORF">Pla52o_42910</name>
</gene>
<dbReference type="Proteomes" id="UP000316304">
    <property type="component" value="Unassembled WGS sequence"/>
</dbReference>
<dbReference type="GO" id="GO:0008831">
    <property type="term" value="F:dTDP-4-dehydrorhamnose reductase activity"/>
    <property type="evidence" value="ECO:0007669"/>
    <property type="project" value="UniProtKB-EC"/>
</dbReference>
<keyword evidence="2" id="KW-0560">Oxidoreductase</keyword>
<dbReference type="AlphaFoldDB" id="A0A5C6CAK8"/>
<reference evidence="2 3" key="1">
    <citation type="submission" date="2019-02" db="EMBL/GenBank/DDBJ databases">
        <title>Deep-cultivation of Planctomycetes and their phenomic and genomic characterization uncovers novel biology.</title>
        <authorList>
            <person name="Wiegand S."/>
            <person name="Jogler M."/>
            <person name="Boedeker C."/>
            <person name="Pinto D."/>
            <person name="Vollmers J."/>
            <person name="Rivas-Marin E."/>
            <person name="Kohn T."/>
            <person name="Peeters S.H."/>
            <person name="Heuer A."/>
            <person name="Rast P."/>
            <person name="Oberbeckmann S."/>
            <person name="Bunk B."/>
            <person name="Jeske O."/>
            <person name="Meyerdierks A."/>
            <person name="Storesund J.E."/>
            <person name="Kallscheuer N."/>
            <person name="Luecker S."/>
            <person name="Lage O.M."/>
            <person name="Pohl T."/>
            <person name="Merkel B.J."/>
            <person name="Hornburger P."/>
            <person name="Mueller R.-W."/>
            <person name="Bruemmer F."/>
            <person name="Labrenz M."/>
            <person name="Spormann A.M."/>
            <person name="Op Den Camp H."/>
            <person name="Overmann J."/>
            <person name="Amann R."/>
            <person name="Jetten M.S.M."/>
            <person name="Mascher T."/>
            <person name="Medema M.H."/>
            <person name="Devos D.P."/>
            <person name="Kaster A.-K."/>
            <person name="Ovreas L."/>
            <person name="Rohde M."/>
            <person name="Galperin M.Y."/>
            <person name="Jogler C."/>
        </authorList>
    </citation>
    <scope>NUCLEOTIDE SEQUENCE [LARGE SCALE GENOMIC DNA]</scope>
    <source>
        <strain evidence="2 3">Pla52o</strain>
    </source>
</reference>
<feature type="domain" description="RmlD-like substrate binding" evidence="1">
    <location>
        <begin position="23"/>
        <end position="297"/>
    </location>
</feature>
<dbReference type="PANTHER" id="PTHR43242:SF1">
    <property type="entry name" value="NAD(P)-BINDING ROSSMANN-FOLD SUPERFAMILY PROTEIN"/>
    <property type="match status" value="1"/>
</dbReference>
<sequence length="360" mass="39959">MDFVDPAPKNFADSVSPPPLPMLVTGIAGVPGYNAFHYFRDLYGDQVIGIRQSSMWPLSGDGIVACDAEDAASVARLWDQYRFRSLLSFGGCCRLKSCEMNVEMAHRVNVVGAENMILQAARHDARVIHLSVDLVFAGRDGGGYDEEDATDPVTVYGAKMAEAEQVVLTQRPDACVLRISLPMGISFNEHAGAIDWIASRFKQNKPATLFTDELRTPTYTDCMNRLFADLLEKPLAGLYHAGGPRRLTLYQIGQIVNRIGGYDPDLLNGCLRVEAGPMPPRAGDVTMNSSKLEQDLGYCPFDPWPLDDRWLPEGEDWHYDRSCGFIGSEEKIQSLLYQNPANPGLVPPNRNQVWGEKRFI</sequence>
<dbReference type="EMBL" id="SJPT01000008">
    <property type="protein sequence ID" value="TWU20416.1"/>
    <property type="molecule type" value="Genomic_DNA"/>
</dbReference>
<dbReference type="Gene3D" id="3.40.50.720">
    <property type="entry name" value="NAD(P)-binding Rossmann-like Domain"/>
    <property type="match status" value="1"/>
</dbReference>
<comment type="caution">
    <text evidence="2">The sequence shown here is derived from an EMBL/GenBank/DDBJ whole genome shotgun (WGS) entry which is preliminary data.</text>
</comment>
<evidence type="ECO:0000259" key="1">
    <source>
        <dbReference type="Pfam" id="PF04321"/>
    </source>
</evidence>
<dbReference type="InterPro" id="IPR036291">
    <property type="entry name" value="NAD(P)-bd_dom_sf"/>
</dbReference>
<evidence type="ECO:0000313" key="2">
    <source>
        <dbReference type="EMBL" id="TWU20416.1"/>
    </source>
</evidence>
<proteinExistence type="predicted"/>
<dbReference type="RefSeq" id="WP_146596368.1">
    <property type="nucleotide sequence ID" value="NZ_SJPT01000008.1"/>
</dbReference>
<protein>
    <submittedName>
        <fullName evidence="2">dTDP-4-dehydrorhamnose reductase</fullName>
        <ecNumber evidence="2">1.1.1.133</ecNumber>
    </submittedName>
</protein>
<dbReference type="OrthoDB" id="9803892at2"/>
<accession>A0A5C6CAK8</accession>
<dbReference type="Pfam" id="PF04321">
    <property type="entry name" value="RmlD_sub_bind"/>
    <property type="match status" value="1"/>
</dbReference>
<name>A0A5C6CAK8_9BACT</name>
<dbReference type="EC" id="1.1.1.133" evidence="2"/>
<dbReference type="InterPro" id="IPR029903">
    <property type="entry name" value="RmlD-like-bd"/>
</dbReference>
<dbReference type="SUPFAM" id="SSF51735">
    <property type="entry name" value="NAD(P)-binding Rossmann-fold domains"/>
    <property type="match status" value="1"/>
</dbReference>